<keyword evidence="3" id="KW-1185">Reference proteome</keyword>
<feature type="compositionally biased region" description="Basic and acidic residues" evidence="1">
    <location>
        <begin position="16"/>
        <end position="26"/>
    </location>
</feature>
<sequence length="54" mass="6314">MGRQARMVRSLLPFGKGEDQTEQTDKQLSDADVLEWRRSIDRNENFVFFPVVSI</sequence>
<dbReference type="Proteomes" id="UP000427769">
    <property type="component" value="Chromosome"/>
</dbReference>
<reference evidence="2 3" key="1">
    <citation type="submission" date="2019-11" db="EMBL/GenBank/DDBJ databases">
        <title>Comparative genomics of hydrocarbon-degrading Desulfosarcina strains.</title>
        <authorList>
            <person name="Watanabe M."/>
            <person name="Kojima H."/>
            <person name="Fukui M."/>
        </authorList>
    </citation>
    <scope>NUCLEOTIDE SEQUENCE [LARGE SCALE GENOMIC DNA]</scope>
    <source>
        <strain evidence="2 3">PP31</strain>
    </source>
</reference>
<protein>
    <submittedName>
        <fullName evidence="2">Uncharacterized protein</fullName>
    </submittedName>
</protein>
<dbReference type="KEGG" id="dwd:DSCW_37100"/>
<evidence type="ECO:0000256" key="1">
    <source>
        <dbReference type="SAM" id="MobiDB-lite"/>
    </source>
</evidence>
<name>A0A5K7Z8W0_9BACT</name>
<gene>
    <name evidence="2" type="ORF">DSCW_37100</name>
</gene>
<feature type="region of interest" description="Disordered" evidence="1">
    <location>
        <begin position="1"/>
        <end position="26"/>
    </location>
</feature>
<proteinExistence type="predicted"/>
<organism evidence="2 3">
    <name type="scientific">Desulfosarcina widdelii</name>
    <dbReference type="NCBI Taxonomy" id="947919"/>
    <lineage>
        <taxon>Bacteria</taxon>
        <taxon>Pseudomonadati</taxon>
        <taxon>Thermodesulfobacteriota</taxon>
        <taxon>Desulfobacteria</taxon>
        <taxon>Desulfobacterales</taxon>
        <taxon>Desulfosarcinaceae</taxon>
        <taxon>Desulfosarcina</taxon>
    </lineage>
</organism>
<dbReference type="AlphaFoldDB" id="A0A5K7Z8W0"/>
<evidence type="ECO:0000313" key="3">
    <source>
        <dbReference type="Proteomes" id="UP000427769"/>
    </source>
</evidence>
<accession>A0A5K7Z8W0</accession>
<dbReference type="EMBL" id="AP021875">
    <property type="protein sequence ID" value="BBO76293.1"/>
    <property type="molecule type" value="Genomic_DNA"/>
</dbReference>
<evidence type="ECO:0000313" key="2">
    <source>
        <dbReference type="EMBL" id="BBO76293.1"/>
    </source>
</evidence>